<dbReference type="AlphaFoldDB" id="A0A0B1RVA4"/>
<dbReference type="EMBL" id="KN612620">
    <property type="protein sequence ID" value="KHJ75566.1"/>
    <property type="molecule type" value="Genomic_DNA"/>
</dbReference>
<dbReference type="Proteomes" id="UP000053660">
    <property type="component" value="Unassembled WGS sequence"/>
</dbReference>
<sequence>MSSVATSESSQKPGPVENLLLKSTTSASRAIAAIRAAESAKAELKEDLNALTTLFDKALQKSLALIDRLDESVYSGRIENAKKRAKMEKEAQALVDKAHSNPAENADLNLYERTVDVLRDSAISLHREYFGYDETVDAKDILAQVFF</sequence>
<gene>
    <name evidence="2" type="ORF">OESDEN_24818</name>
</gene>
<evidence type="ECO:0000256" key="1">
    <source>
        <dbReference type="SAM" id="Coils"/>
    </source>
</evidence>
<evidence type="ECO:0000313" key="2">
    <source>
        <dbReference type="EMBL" id="KHJ75566.1"/>
    </source>
</evidence>
<name>A0A0B1RVA4_OESDE</name>
<reference evidence="2 3" key="1">
    <citation type="submission" date="2014-03" db="EMBL/GenBank/DDBJ databases">
        <title>Draft genome of the hookworm Oesophagostomum dentatum.</title>
        <authorList>
            <person name="Mitreva M."/>
        </authorList>
    </citation>
    <scope>NUCLEOTIDE SEQUENCE [LARGE SCALE GENOMIC DNA]</scope>
    <source>
        <strain evidence="2 3">OD-Hann</strain>
    </source>
</reference>
<feature type="coiled-coil region" evidence="1">
    <location>
        <begin position="27"/>
        <end position="61"/>
    </location>
</feature>
<keyword evidence="1" id="KW-0175">Coiled coil</keyword>
<keyword evidence="3" id="KW-1185">Reference proteome</keyword>
<evidence type="ECO:0000313" key="3">
    <source>
        <dbReference type="Proteomes" id="UP000053660"/>
    </source>
</evidence>
<accession>A0A0B1RVA4</accession>
<dbReference type="OrthoDB" id="5859664at2759"/>
<proteinExistence type="predicted"/>
<organism evidence="2 3">
    <name type="scientific">Oesophagostomum dentatum</name>
    <name type="common">Nodular worm</name>
    <dbReference type="NCBI Taxonomy" id="61180"/>
    <lineage>
        <taxon>Eukaryota</taxon>
        <taxon>Metazoa</taxon>
        <taxon>Ecdysozoa</taxon>
        <taxon>Nematoda</taxon>
        <taxon>Chromadorea</taxon>
        <taxon>Rhabditida</taxon>
        <taxon>Rhabditina</taxon>
        <taxon>Rhabditomorpha</taxon>
        <taxon>Strongyloidea</taxon>
        <taxon>Strongylidae</taxon>
        <taxon>Oesophagostomum</taxon>
    </lineage>
</organism>
<protein>
    <submittedName>
        <fullName evidence="2">Uncharacterized protein</fullName>
    </submittedName>
</protein>